<feature type="transmembrane region" description="Helical" evidence="12">
    <location>
        <begin position="169"/>
        <end position="193"/>
    </location>
</feature>
<comment type="similarity">
    <text evidence="2">Belongs to the major facilitator superfamily. Metabolite:H+ Symporter (MHS) family (TC 2.A.1.6) family.</text>
</comment>
<keyword evidence="5 12" id="KW-0812">Transmembrane</keyword>
<feature type="transmembrane region" description="Helical" evidence="12">
    <location>
        <begin position="387"/>
        <end position="413"/>
    </location>
</feature>
<comment type="caution">
    <text evidence="14">The sequence shown here is derived from an EMBL/GenBank/DDBJ whole genome shotgun (WGS) entry which is preliminary data.</text>
</comment>
<dbReference type="Proteomes" id="UP000305238">
    <property type="component" value="Unassembled WGS sequence"/>
</dbReference>
<keyword evidence="6" id="KW-0769">Symport</keyword>
<dbReference type="OrthoDB" id="3768022at2"/>
<dbReference type="PANTHER" id="PTHR43528">
    <property type="entry name" value="ALPHA-KETOGLUTARATE PERMEASE"/>
    <property type="match status" value="1"/>
</dbReference>
<evidence type="ECO:0000256" key="12">
    <source>
        <dbReference type="SAM" id="Phobius"/>
    </source>
</evidence>
<dbReference type="EMBL" id="VCKZ01000128">
    <property type="protein sequence ID" value="TMR37383.1"/>
    <property type="molecule type" value="Genomic_DNA"/>
</dbReference>
<evidence type="ECO:0000256" key="7">
    <source>
        <dbReference type="ARBA" id="ARBA00022989"/>
    </source>
</evidence>
<dbReference type="InterPro" id="IPR020846">
    <property type="entry name" value="MFS_dom"/>
</dbReference>
<dbReference type="FunFam" id="1.20.1250.20:FF:000001">
    <property type="entry name" value="Dicarboxylate MFS transporter"/>
    <property type="match status" value="1"/>
</dbReference>
<evidence type="ECO:0000256" key="2">
    <source>
        <dbReference type="ARBA" id="ARBA00008240"/>
    </source>
</evidence>
<organism evidence="14 15">
    <name type="scientific">Actinomadura geliboluensis</name>
    <dbReference type="NCBI Taxonomy" id="882440"/>
    <lineage>
        <taxon>Bacteria</taxon>
        <taxon>Bacillati</taxon>
        <taxon>Actinomycetota</taxon>
        <taxon>Actinomycetes</taxon>
        <taxon>Streptosporangiales</taxon>
        <taxon>Thermomonosporaceae</taxon>
        <taxon>Actinomadura</taxon>
    </lineage>
</organism>
<feature type="region of interest" description="Disordered" evidence="11">
    <location>
        <begin position="1"/>
        <end position="26"/>
    </location>
</feature>
<feature type="transmembrane region" description="Helical" evidence="12">
    <location>
        <begin position="71"/>
        <end position="93"/>
    </location>
</feature>
<keyword evidence="4" id="KW-1003">Cell membrane</keyword>
<dbReference type="RefSeq" id="WP_138637744.1">
    <property type="nucleotide sequence ID" value="NZ_VCKZ01000128.1"/>
</dbReference>
<keyword evidence="3" id="KW-0813">Transport</keyword>
<dbReference type="AlphaFoldDB" id="A0A5S4GWN0"/>
<evidence type="ECO:0000256" key="9">
    <source>
        <dbReference type="ARBA" id="ARBA00037295"/>
    </source>
</evidence>
<evidence type="ECO:0000256" key="6">
    <source>
        <dbReference type="ARBA" id="ARBA00022847"/>
    </source>
</evidence>
<dbReference type="PROSITE" id="PS00216">
    <property type="entry name" value="SUGAR_TRANSPORT_1"/>
    <property type="match status" value="1"/>
</dbReference>
<feature type="compositionally biased region" description="Pro residues" evidence="11">
    <location>
        <begin position="1"/>
        <end position="17"/>
    </location>
</feature>
<evidence type="ECO:0000313" key="15">
    <source>
        <dbReference type="Proteomes" id="UP000305238"/>
    </source>
</evidence>
<dbReference type="InterPro" id="IPR005829">
    <property type="entry name" value="Sugar_transporter_CS"/>
</dbReference>
<proteinExistence type="inferred from homology"/>
<evidence type="ECO:0000256" key="10">
    <source>
        <dbReference type="ARBA" id="ARBA00039918"/>
    </source>
</evidence>
<evidence type="ECO:0000256" key="5">
    <source>
        <dbReference type="ARBA" id="ARBA00022692"/>
    </source>
</evidence>
<comment type="subcellular location">
    <subcellularLocation>
        <location evidence="1">Cell membrane</location>
        <topology evidence="1">Multi-pass membrane protein</topology>
    </subcellularLocation>
</comment>
<dbReference type="InterPro" id="IPR011701">
    <property type="entry name" value="MFS"/>
</dbReference>
<evidence type="ECO:0000256" key="8">
    <source>
        <dbReference type="ARBA" id="ARBA00023136"/>
    </source>
</evidence>
<name>A0A5S4GWN0_9ACTN</name>
<keyword evidence="8 12" id="KW-0472">Membrane</keyword>
<evidence type="ECO:0000313" key="14">
    <source>
        <dbReference type="EMBL" id="TMR37383.1"/>
    </source>
</evidence>
<evidence type="ECO:0000256" key="11">
    <source>
        <dbReference type="SAM" id="MobiDB-lite"/>
    </source>
</evidence>
<gene>
    <name evidence="14" type="ORF">ETD96_18660</name>
</gene>
<reference evidence="14 15" key="1">
    <citation type="submission" date="2019-05" db="EMBL/GenBank/DDBJ databases">
        <title>Draft genome sequence of Actinomadura geliboluensis A8036.</title>
        <authorList>
            <person name="Saricaoglu S."/>
            <person name="Isik K."/>
        </authorList>
    </citation>
    <scope>NUCLEOTIDE SEQUENCE [LARGE SCALE GENOMIC DNA]</scope>
    <source>
        <strain evidence="14 15">A8036</strain>
    </source>
</reference>
<dbReference type="PROSITE" id="PS50850">
    <property type="entry name" value="MFS"/>
    <property type="match status" value="1"/>
</dbReference>
<dbReference type="Pfam" id="PF07690">
    <property type="entry name" value="MFS_1"/>
    <property type="match status" value="1"/>
</dbReference>
<keyword evidence="15" id="KW-1185">Reference proteome</keyword>
<dbReference type="SUPFAM" id="SSF103473">
    <property type="entry name" value="MFS general substrate transporter"/>
    <property type="match status" value="1"/>
</dbReference>
<evidence type="ECO:0000256" key="3">
    <source>
        <dbReference type="ARBA" id="ARBA00022448"/>
    </source>
</evidence>
<accession>A0A5S4GWN0</accession>
<sequence length="448" mass="47807">MSNPAPPPPATTPPVPSADPSADGVAPGTRRRVVAASFIGNFIEWFDYAAYGYLAATISTVFFPATDRTTALLATFAVFAISFFVRPLGGFVWGHIGDKMGRRNALSLSIVIMSGATFCIALLPTYQAVGLLAPLLLLVVRVVQGFSASGEYAGASAFLVEYAPRRRRGLYASVVPASTATGLLLGSLLAALLTGVLSTDQMHSWGWRLPFLLAAPMGLIGRYIRLRLEDTPAFLALEEQHDVARTPVKQMLRANRRPLALATGATILNAVAFYILLSYLPTYLSEELHFGAAESFLATTLSLATYIVLIFLTGLASDRFGRKKMLITASVLFIWCTVPAFALLDGAGLLTVIALQVLLGGMLTLNDGTLPSFLAELFPTRVRYSGFAVSFNLANALFGGTAPFVATLLISWTGDKLSPAWYLAGAALVSLCAVTAAKETARKPLRND</sequence>
<dbReference type="GO" id="GO:0005886">
    <property type="term" value="C:plasma membrane"/>
    <property type="evidence" value="ECO:0007669"/>
    <property type="project" value="UniProtKB-SubCell"/>
</dbReference>
<feature type="transmembrane region" description="Helical" evidence="12">
    <location>
        <begin position="292"/>
        <end position="313"/>
    </location>
</feature>
<feature type="transmembrane region" description="Helical" evidence="12">
    <location>
        <begin position="259"/>
        <end position="280"/>
    </location>
</feature>
<feature type="transmembrane region" description="Helical" evidence="12">
    <location>
        <begin position="349"/>
        <end position="366"/>
    </location>
</feature>
<dbReference type="PANTHER" id="PTHR43528:SF1">
    <property type="entry name" value="ALPHA-KETOGLUTARATE PERMEASE"/>
    <property type="match status" value="1"/>
</dbReference>
<feature type="transmembrane region" description="Helical" evidence="12">
    <location>
        <begin position="105"/>
        <end position="123"/>
    </location>
</feature>
<dbReference type="InterPro" id="IPR036259">
    <property type="entry name" value="MFS_trans_sf"/>
</dbReference>
<feature type="domain" description="Major facilitator superfamily (MFS) profile" evidence="13">
    <location>
        <begin position="33"/>
        <end position="442"/>
    </location>
</feature>
<feature type="transmembrane region" description="Helical" evidence="12">
    <location>
        <begin position="419"/>
        <end position="437"/>
    </location>
</feature>
<dbReference type="InterPro" id="IPR051084">
    <property type="entry name" value="H+-coupled_symporters"/>
</dbReference>
<feature type="transmembrane region" description="Helical" evidence="12">
    <location>
        <begin position="325"/>
        <end position="343"/>
    </location>
</feature>
<protein>
    <recommendedName>
        <fullName evidence="10">Putative proline/betaine transporter</fullName>
    </recommendedName>
</protein>
<dbReference type="Gene3D" id="1.20.1250.20">
    <property type="entry name" value="MFS general substrate transporter like domains"/>
    <property type="match status" value="2"/>
</dbReference>
<evidence type="ECO:0000256" key="4">
    <source>
        <dbReference type="ARBA" id="ARBA00022475"/>
    </source>
</evidence>
<keyword evidence="7 12" id="KW-1133">Transmembrane helix</keyword>
<comment type="function">
    <text evidence="9">May be a proton symporter involved in the uptake of osmolytes such as proline and glycine betaine.</text>
</comment>
<evidence type="ECO:0000259" key="13">
    <source>
        <dbReference type="PROSITE" id="PS50850"/>
    </source>
</evidence>
<evidence type="ECO:0000256" key="1">
    <source>
        <dbReference type="ARBA" id="ARBA00004651"/>
    </source>
</evidence>
<dbReference type="GO" id="GO:0015293">
    <property type="term" value="F:symporter activity"/>
    <property type="evidence" value="ECO:0007669"/>
    <property type="project" value="UniProtKB-KW"/>
</dbReference>
<feature type="transmembrane region" description="Helical" evidence="12">
    <location>
        <begin position="205"/>
        <end position="224"/>
    </location>
</feature>